<keyword evidence="5" id="KW-1185">Reference proteome</keyword>
<dbReference type="InterPro" id="IPR014044">
    <property type="entry name" value="CAP_dom"/>
</dbReference>
<evidence type="ECO:0008006" key="6">
    <source>
        <dbReference type="Google" id="ProtNLM"/>
    </source>
</evidence>
<dbReference type="InterPro" id="IPR036339">
    <property type="entry name" value="PUB-like_dom_sf"/>
</dbReference>
<dbReference type="Gene3D" id="1.20.58.2190">
    <property type="match status" value="1"/>
</dbReference>
<dbReference type="SUPFAM" id="SSF143503">
    <property type="entry name" value="PUG domain-like"/>
    <property type="match status" value="1"/>
</dbReference>
<dbReference type="CDD" id="cd09212">
    <property type="entry name" value="PUB"/>
    <property type="match status" value="1"/>
</dbReference>
<feature type="compositionally biased region" description="Basic and acidic residues" evidence="1">
    <location>
        <begin position="311"/>
        <end position="325"/>
    </location>
</feature>
<dbReference type="EMBL" id="CDMY01000553">
    <property type="protein sequence ID" value="CEM22503.1"/>
    <property type="molecule type" value="Genomic_DNA"/>
</dbReference>
<dbReference type="PANTHER" id="PTHR31157:SF30">
    <property type="entry name" value="SCP DOMAIN-CONTAINING PROTEIN"/>
    <property type="match status" value="1"/>
</dbReference>
<feature type="region of interest" description="Disordered" evidence="1">
    <location>
        <begin position="239"/>
        <end position="272"/>
    </location>
</feature>
<feature type="region of interest" description="Disordered" evidence="1">
    <location>
        <begin position="90"/>
        <end position="122"/>
    </location>
</feature>
<evidence type="ECO:0000259" key="2">
    <source>
        <dbReference type="Pfam" id="PF00188"/>
    </source>
</evidence>
<proteinExistence type="predicted"/>
<feature type="compositionally biased region" description="Low complexity" evidence="1">
    <location>
        <begin position="342"/>
        <end position="365"/>
    </location>
</feature>
<name>A0A0G4G2K8_VITBC</name>
<feature type="compositionally biased region" description="Polar residues" evidence="1">
    <location>
        <begin position="249"/>
        <end position="260"/>
    </location>
</feature>
<dbReference type="CDD" id="cd05379">
    <property type="entry name" value="CAP_bacterial"/>
    <property type="match status" value="1"/>
</dbReference>
<feature type="domain" description="SCP" evidence="2">
    <location>
        <begin position="413"/>
        <end position="526"/>
    </location>
</feature>
<dbReference type="VEuPathDB" id="CryptoDB:Vbra_16788"/>
<dbReference type="InParanoid" id="A0A0G4G2K8"/>
<evidence type="ECO:0000256" key="1">
    <source>
        <dbReference type="SAM" id="MobiDB-lite"/>
    </source>
</evidence>
<dbReference type="InterPro" id="IPR035940">
    <property type="entry name" value="CAP_sf"/>
</dbReference>
<organism evidence="4 5">
    <name type="scientific">Vitrella brassicaformis (strain CCMP3155)</name>
    <dbReference type="NCBI Taxonomy" id="1169540"/>
    <lineage>
        <taxon>Eukaryota</taxon>
        <taxon>Sar</taxon>
        <taxon>Alveolata</taxon>
        <taxon>Colpodellida</taxon>
        <taxon>Vitrellaceae</taxon>
        <taxon>Vitrella</taxon>
    </lineage>
</organism>
<dbReference type="Gene3D" id="3.40.33.10">
    <property type="entry name" value="CAP"/>
    <property type="match status" value="1"/>
</dbReference>
<gene>
    <name evidence="4" type="ORF">Vbra_16788</name>
</gene>
<accession>A0A0G4G2K8</accession>
<dbReference type="OrthoDB" id="568194at2759"/>
<dbReference type="Pfam" id="PF09409">
    <property type="entry name" value="PUB"/>
    <property type="match status" value="1"/>
</dbReference>
<dbReference type="Proteomes" id="UP000041254">
    <property type="component" value="Unassembled WGS sequence"/>
</dbReference>
<reference evidence="4 5" key="1">
    <citation type="submission" date="2014-11" db="EMBL/GenBank/DDBJ databases">
        <authorList>
            <person name="Zhu J."/>
            <person name="Qi W."/>
            <person name="Song R."/>
        </authorList>
    </citation>
    <scope>NUCLEOTIDE SEQUENCE [LARGE SCALE GENOMIC DNA]</scope>
</reference>
<dbReference type="PANTHER" id="PTHR31157">
    <property type="entry name" value="SCP DOMAIN-CONTAINING PROTEIN"/>
    <property type="match status" value="1"/>
</dbReference>
<evidence type="ECO:0000313" key="5">
    <source>
        <dbReference type="Proteomes" id="UP000041254"/>
    </source>
</evidence>
<feature type="region of interest" description="Disordered" evidence="1">
    <location>
        <begin position="1"/>
        <end position="24"/>
    </location>
</feature>
<dbReference type="PhylomeDB" id="A0A0G4G2K8"/>
<feature type="domain" description="PUB" evidence="3">
    <location>
        <begin position="142"/>
        <end position="204"/>
    </location>
</feature>
<sequence>MNQLPVPSAPPLPSDASLLESQDDNASPAVLKDLFPHLSALAIEEELTKVATKTNRFPPSLQVMLDHLLELSAPSATAHVSEEPPSVVLEDAHESTQDGPSAPADDTRNDASPSSPTDQDDVQVEEQIYKAVDALTAIESIEDRQQCGSVLMRLHLNLLKEPDSLKYRSFKTSNPKIQQAVMRHSPACALLEAAGWKQRTNEKGEDEMAIDDPNDELTFGKVWLVKTVLDELLQSLPKAAVSPEESPQDRSASTSPTKTHPSAPAPSFTGAPTRDQLARLHEQRIVSTNRARRTQIDRQVALPVKSSFQSSRREHQQREKTRQEQEDQLMAIRSQRKERFDAAGGARPPAAAPSPAAQPSSVRQQRVVSAPSRAPVSHGRYAEQMKREHGPFRTLADFRRLDFQPVYIGKQALDYTNDYRASLGLPGLVWSDELCRIAEVHSRNMAAGRVPFGHDGAQQRFRSYPYRSSRSAENVAHNKGIYEVAKAAVDGWIHSEGHRRNLVGPFIVCGIGVACSSDGTWYLTQLFGTPGW</sequence>
<feature type="region of interest" description="Disordered" evidence="1">
    <location>
        <begin position="285"/>
        <end position="384"/>
    </location>
</feature>
<dbReference type="Pfam" id="PF00188">
    <property type="entry name" value="CAP"/>
    <property type="match status" value="1"/>
</dbReference>
<evidence type="ECO:0000313" key="4">
    <source>
        <dbReference type="EMBL" id="CEM22503.1"/>
    </source>
</evidence>
<dbReference type="InterPro" id="IPR018997">
    <property type="entry name" value="PUB_domain"/>
</dbReference>
<protein>
    <recommendedName>
        <fullName evidence="6">SCP domain-containing protein</fullName>
    </recommendedName>
</protein>
<evidence type="ECO:0000259" key="3">
    <source>
        <dbReference type="Pfam" id="PF09409"/>
    </source>
</evidence>
<dbReference type="SUPFAM" id="SSF55797">
    <property type="entry name" value="PR-1-like"/>
    <property type="match status" value="1"/>
</dbReference>
<dbReference type="AlphaFoldDB" id="A0A0G4G2K8"/>